<keyword evidence="2" id="KW-1185">Reference proteome</keyword>
<dbReference type="EMBL" id="CAKMAB010000007">
    <property type="protein sequence ID" value="CAH1055563.1"/>
    <property type="molecule type" value="Genomic_DNA"/>
</dbReference>
<comment type="caution">
    <text evidence="1">The sequence shown here is derived from an EMBL/GenBank/DDBJ whole genome shotgun (WGS) entry which is preliminary data.</text>
</comment>
<organism evidence="1 2">
    <name type="scientific">Paenibacillus pseudetheri</name>
    <dbReference type="NCBI Taxonomy" id="2897682"/>
    <lineage>
        <taxon>Bacteria</taxon>
        <taxon>Bacillati</taxon>
        <taxon>Bacillota</taxon>
        <taxon>Bacilli</taxon>
        <taxon>Bacillales</taxon>
        <taxon>Paenibacillaceae</taxon>
        <taxon>Paenibacillus</taxon>
    </lineage>
</organism>
<dbReference type="Proteomes" id="UP000838749">
    <property type="component" value="Unassembled WGS sequence"/>
</dbReference>
<accession>A0ABN8FIR6</accession>
<sequence length="62" mass="6854">MAKSKRGHALWSLPSRGRGTCPVCQSTRIKLLYPKRKTDGSVVKVCKRCDKAPQTKVDAVLV</sequence>
<protein>
    <submittedName>
        <fullName evidence="1">Uncharacterized protein</fullName>
    </submittedName>
</protein>
<evidence type="ECO:0000313" key="1">
    <source>
        <dbReference type="EMBL" id="CAH1055563.1"/>
    </source>
</evidence>
<dbReference type="RefSeq" id="WP_076121390.1">
    <property type="nucleotide sequence ID" value="NZ_CAKMAB010000007.1"/>
</dbReference>
<evidence type="ECO:0000313" key="2">
    <source>
        <dbReference type="Proteomes" id="UP000838749"/>
    </source>
</evidence>
<name>A0ABN8FIR6_9BACL</name>
<proteinExistence type="predicted"/>
<gene>
    <name evidence="1" type="ORF">PAECIP111894_01715</name>
</gene>
<reference evidence="1" key="1">
    <citation type="submission" date="2021-12" db="EMBL/GenBank/DDBJ databases">
        <authorList>
            <person name="Criscuolo A."/>
        </authorList>
    </citation>
    <scope>NUCLEOTIDE SEQUENCE</scope>
    <source>
        <strain evidence="1">CIP111894</strain>
    </source>
</reference>